<dbReference type="AlphaFoldDB" id="A0A811ZW86"/>
<organism evidence="2 3">
    <name type="scientific">Nyctereutes procyonoides</name>
    <name type="common">Raccoon dog</name>
    <name type="synonym">Canis procyonoides</name>
    <dbReference type="NCBI Taxonomy" id="34880"/>
    <lineage>
        <taxon>Eukaryota</taxon>
        <taxon>Metazoa</taxon>
        <taxon>Chordata</taxon>
        <taxon>Craniata</taxon>
        <taxon>Vertebrata</taxon>
        <taxon>Euteleostomi</taxon>
        <taxon>Mammalia</taxon>
        <taxon>Eutheria</taxon>
        <taxon>Laurasiatheria</taxon>
        <taxon>Carnivora</taxon>
        <taxon>Caniformia</taxon>
        <taxon>Canidae</taxon>
        <taxon>Nyctereutes</taxon>
    </lineage>
</organism>
<name>A0A811ZW86_NYCPR</name>
<dbReference type="InterPro" id="IPR031716">
    <property type="entry name" value="LCE6A"/>
</dbReference>
<dbReference type="Pfam" id="PF15858">
    <property type="entry name" value="LCE6A"/>
    <property type="match status" value="1"/>
</dbReference>
<comment type="caution">
    <text evidence="2">The sequence shown here is derived from an EMBL/GenBank/DDBJ whole genome shotgun (WGS) entry which is preliminary data.</text>
</comment>
<evidence type="ECO:0000313" key="3">
    <source>
        <dbReference type="Proteomes" id="UP000645828"/>
    </source>
</evidence>
<reference evidence="2" key="1">
    <citation type="submission" date="2020-12" db="EMBL/GenBank/DDBJ databases">
        <authorList>
            <consortium name="Molecular Ecology Group"/>
        </authorList>
    </citation>
    <scope>NUCLEOTIDE SEQUENCE</scope>
    <source>
        <strain evidence="2">TBG_1078</strain>
    </source>
</reference>
<keyword evidence="3" id="KW-1185">Reference proteome</keyword>
<evidence type="ECO:0000313" key="2">
    <source>
        <dbReference type="EMBL" id="CAD7693184.1"/>
    </source>
</evidence>
<sequence length="76" mass="8227">MSQQKQQSWEPPSAPKYSPSQCPNISLAACDLCSGGRDSGSLKPWGQSPGHSQRAHCKKPRCLGGGTVYHIKEKEC</sequence>
<dbReference type="PROSITE" id="PS51257">
    <property type="entry name" value="PROKAR_LIPOPROTEIN"/>
    <property type="match status" value="1"/>
</dbReference>
<evidence type="ECO:0000256" key="1">
    <source>
        <dbReference type="SAM" id="MobiDB-lite"/>
    </source>
</evidence>
<feature type="compositionally biased region" description="Polar residues" evidence="1">
    <location>
        <begin position="1"/>
        <end position="10"/>
    </location>
</feature>
<proteinExistence type="predicted"/>
<gene>
    <name evidence="2" type="ORF">NYPRO_LOCUS25976</name>
</gene>
<accession>A0A811ZW86</accession>
<dbReference type="Proteomes" id="UP000645828">
    <property type="component" value="Unassembled WGS sequence"/>
</dbReference>
<dbReference type="EMBL" id="CAJHUB010000776">
    <property type="protein sequence ID" value="CAD7693184.1"/>
    <property type="molecule type" value="Genomic_DNA"/>
</dbReference>
<protein>
    <submittedName>
        <fullName evidence="2">(raccoon dog) hypothetical protein</fullName>
    </submittedName>
</protein>
<feature type="region of interest" description="Disordered" evidence="1">
    <location>
        <begin position="1"/>
        <end position="20"/>
    </location>
</feature>